<dbReference type="InterPro" id="IPR035069">
    <property type="entry name" value="TTHA1013/TTHA0281-like"/>
</dbReference>
<protein>
    <submittedName>
        <fullName evidence="2">Toxin-antitoxin system, antitoxin component, HicB family</fullName>
    </submittedName>
</protein>
<evidence type="ECO:0000313" key="3">
    <source>
        <dbReference type="Proteomes" id="UP000070355"/>
    </source>
</evidence>
<name>A0A133ZVH5_9BACL</name>
<dbReference type="InterPro" id="IPR031807">
    <property type="entry name" value="HicB-like"/>
</dbReference>
<reference evidence="3" key="1">
    <citation type="submission" date="2016-01" db="EMBL/GenBank/DDBJ databases">
        <authorList>
            <person name="Mitreva M."/>
            <person name="Pepin K.H."/>
            <person name="Mihindukulasuriya K.A."/>
            <person name="Fulton R."/>
            <person name="Fronick C."/>
            <person name="O'Laughlin M."/>
            <person name="Miner T."/>
            <person name="Herter B."/>
            <person name="Rosa B.A."/>
            <person name="Cordes M."/>
            <person name="Tomlinson C."/>
            <person name="Wollam A."/>
            <person name="Palsikar V.B."/>
            <person name="Mardis E.R."/>
            <person name="Wilson R.K."/>
        </authorList>
    </citation>
    <scope>NUCLEOTIDE SEQUENCE [LARGE SCALE GENOMIC DNA]</scope>
    <source>
        <strain evidence="3">DNF01167</strain>
    </source>
</reference>
<dbReference type="SUPFAM" id="SSF143100">
    <property type="entry name" value="TTHA1013/TTHA0281-like"/>
    <property type="match status" value="1"/>
</dbReference>
<dbReference type="Proteomes" id="UP000070355">
    <property type="component" value="Unassembled WGS sequence"/>
</dbReference>
<dbReference type="Gene3D" id="3.30.160.250">
    <property type="match status" value="1"/>
</dbReference>
<feature type="domain" description="HicB-like antitoxin of toxin-antitoxin system" evidence="1">
    <location>
        <begin position="9"/>
        <end position="112"/>
    </location>
</feature>
<dbReference type="STRING" id="1379.HMPREF3186_01142"/>
<dbReference type="EMBL" id="LSDC01000075">
    <property type="protein sequence ID" value="KXB59442.1"/>
    <property type="molecule type" value="Genomic_DNA"/>
</dbReference>
<evidence type="ECO:0000259" key="1">
    <source>
        <dbReference type="Pfam" id="PF15919"/>
    </source>
</evidence>
<dbReference type="PATRIC" id="fig|1379.3.peg.1122"/>
<organism evidence="2 3">
    <name type="scientific">Gemella haemolysans</name>
    <dbReference type="NCBI Taxonomy" id="1379"/>
    <lineage>
        <taxon>Bacteria</taxon>
        <taxon>Bacillati</taxon>
        <taxon>Bacillota</taxon>
        <taxon>Bacilli</taxon>
        <taxon>Bacillales</taxon>
        <taxon>Gemellaceae</taxon>
        <taxon>Gemella</taxon>
    </lineage>
</organism>
<dbReference type="RefSeq" id="WP_060914283.1">
    <property type="nucleotide sequence ID" value="NZ_KQ959964.1"/>
</dbReference>
<dbReference type="AlphaFoldDB" id="A0A133ZVH5"/>
<gene>
    <name evidence="2" type="ORF">HMPREF3186_01142</name>
</gene>
<comment type="caution">
    <text evidence="2">The sequence shown here is derived from an EMBL/GenBank/DDBJ whole genome shotgun (WGS) entry which is preliminary data.</text>
</comment>
<dbReference type="Pfam" id="PF15919">
    <property type="entry name" value="HicB_lk_antitox"/>
    <property type="match status" value="1"/>
</dbReference>
<accession>A0A133ZVH5</accession>
<evidence type="ECO:0000313" key="2">
    <source>
        <dbReference type="EMBL" id="KXB59442.1"/>
    </source>
</evidence>
<dbReference type="OrthoDB" id="5419659at2"/>
<sequence length="136" mass="15613">MTRGNYTYIALFKKEDGVYNVTVPDLEGVITFGESIPEAIEMAKDALEVWLLNAEDYGFEINKPRLFNELQHLADGEEDFLQYVTVDTVFARKKEDNKAVKKTLTIPNWLNELAINNEVNFSQVLQQALKKELNII</sequence>
<proteinExistence type="predicted"/>